<name>A0A2S6GPI2_9PSEU</name>
<sequence>MTVDHALDRFEALLSGSPDPATPCAKPARLVSGLEKHFAFEEEHLLAAVGLPT</sequence>
<evidence type="ECO:0000313" key="1">
    <source>
        <dbReference type="EMBL" id="PPK67162.1"/>
    </source>
</evidence>
<dbReference type="AlphaFoldDB" id="A0A2S6GPI2"/>
<evidence type="ECO:0000313" key="2">
    <source>
        <dbReference type="Proteomes" id="UP000239203"/>
    </source>
</evidence>
<reference evidence="1 2" key="1">
    <citation type="submission" date="2018-02" db="EMBL/GenBank/DDBJ databases">
        <title>Genomic Encyclopedia of Archaeal and Bacterial Type Strains, Phase II (KMG-II): from individual species to whole genera.</title>
        <authorList>
            <person name="Goeker M."/>
        </authorList>
    </citation>
    <scope>NUCLEOTIDE SEQUENCE [LARGE SCALE GENOMIC DNA]</scope>
    <source>
        <strain evidence="1 2">YU 961-1</strain>
    </source>
</reference>
<comment type="caution">
    <text evidence="1">The sequence shown here is derived from an EMBL/GenBank/DDBJ whole genome shotgun (WGS) entry which is preliminary data.</text>
</comment>
<dbReference type="Proteomes" id="UP000239203">
    <property type="component" value="Unassembled WGS sequence"/>
</dbReference>
<keyword evidence="2" id="KW-1185">Reference proteome</keyword>
<gene>
    <name evidence="1" type="ORF">CLV40_108159</name>
</gene>
<proteinExistence type="predicted"/>
<dbReference type="EMBL" id="PTIX01000008">
    <property type="protein sequence ID" value="PPK67162.1"/>
    <property type="molecule type" value="Genomic_DNA"/>
</dbReference>
<dbReference type="RefSeq" id="WP_181043557.1">
    <property type="nucleotide sequence ID" value="NZ_CP154825.1"/>
</dbReference>
<organism evidence="1 2">
    <name type="scientific">Actinokineospora auranticolor</name>
    <dbReference type="NCBI Taxonomy" id="155976"/>
    <lineage>
        <taxon>Bacteria</taxon>
        <taxon>Bacillati</taxon>
        <taxon>Actinomycetota</taxon>
        <taxon>Actinomycetes</taxon>
        <taxon>Pseudonocardiales</taxon>
        <taxon>Pseudonocardiaceae</taxon>
        <taxon>Actinokineospora</taxon>
    </lineage>
</organism>
<protein>
    <submittedName>
        <fullName evidence="1">Uncharacterized protein</fullName>
    </submittedName>
</protein>
<accession>A0A2S6GPI2</accession>